<keyword evidence="2 8" id="KW-0436">Ligase</keyword>
<keyword evidence="8" id="KW-0963">Cytoplasm</keyword>
<dbReference type="PANTHER" id="PTHR30075">
    <property type="entry name" value="GLYCYL-TRNA SYNTHETASE"/>
    <property type="match status" value="1"/>
</dbReference>
<comment type="similarity">
    <text evidence="1 8">Belongs to the class-II aminoacyl-tRNA synthetase family.</text>
</comment>
<evidence type="ECO:0000256" key="7">
    <source>
        <dbReference type="ARBA" id="ARBA00047937"/>
    </source>
</evidence>
<name>D3DJT8_HYDTT</name>
<dbReference type="GO" id="GO:0005524">
    <property type="term" value="F:ATP binding"/>
    <property type="evidence" value="ECO:0007669"/>
    <property type="project" value="UniProtKB-UniRule"/>
</dbReference>
<dbReference type="PANTHER" id="PTHR30075:SF2">
    <property type="entry name" value="GLYCINE--TRNA LIGASE, CHLOROPLASTIC_MITOCHONDRIAL 2"/>
    <property type="match status" value="1"/>
</dbReference>
<dbReference type="HAMAP" id="MF_00255">
    <property type="entry name" value="Gly_tRNA_synth_beta"/>
    <property type="match status" value="1"/>
</dbReference>
<evidence type="ECO:0000256" key="2">
    <source>
        <dbReference type="ARBA" id="ARBA00022598"/>
    </source>
</evidence>
<keyword evidence="3 8" id="KW-0547">Nucleotide-binding</keyword>
<dbReference type="EMBL" id="AP011112">
    <property type="protein sequence ID" value="BAI70090.1"/>
    <property type="molecule type" value="Genomic_DNA"/>
</dbReference>
<comment type="catalytic activity">
    <reaction evidence="7 8">
        <text>tRNA(Gly) + glycine + ATP = glycyl-tRNA(Gly) + AMP + diphosphate</text>
        <dbReference type="Rhea" id="RHEA:16013"/>
        <dbReference type="Rhea" id="RHEA-COMP:9664"/>
        <dbReference type="Rhea" id="RHEA-COMP:9683"/>
        <dbReference type="ChEBI" id="CHEBI:30616"/>
        <dbReference type="ChEBI" id="CHEBI:33019"/>
        <dbReference type="ChEBI" id="CHEBI:57305"/>
        <dbReference type="ChEBI" id="CHEBI:78442"/>
        <dbReference type="ChEBI" id="CHEBI:78522"/>
        <dbReference type="ChEBI" id="CHEBI:456215"/>
        <dbReference type="EC" id="6.1.1.14"/>
    </reaction>
</comment>
<dbReference type="Pfam" id="PF02092">
    <property type="entry name" value="tRNA_synt_2f"/>
    <property type="match status" value="1"/>
</dbReference>
<keyword evidence="10" id="KW-1185">Reference proteome</keyword>
<dbReference type="PROSITE" id="PS50861">
    <property type="entry name" value="AA_TRNA_LIGASE_II_GLYAB"/>
    <property type="match status" value="1"/>
</dbReference>
<evidence type="ECO:0000256" key="6">
    <source>
        <dbReference type="ARBA" id="ARBA00023146"/>
    </source>
</evidence>
<evidence type="ECO:0000313" key="10">
    <source>
        <dbReference type="Proteomes" id="UP000002574"/>
    </source>
</evidence>
<reference evidence="9 10" key="1">
    <citation type="journal article" date="2010" name="J. Bacteriol.">
        <title>Complete genome sequence of the thermophilic, obligately chemolithoautotrophic hydrogen-oxidizing bacterium Hydrogenobacter thermophilus TK-6.</title>
        <authorList>
            <person name="Arai H."/>
            <person name="Kanbe H."/>
            <person name="Ishii M."/>
            <person name="Igarashi Y."/>
        </authorList>
    </citation>
    <scope>NUCLEOTIDE SEQUENCE [LARGE SCALE GENOMIC DNA]</scope>
    <source>
        <strain evidence="10">DSM 6534 / IAM 12695 / TK-6 [Tokyo]</strain>
    </source>
</reference>
<keyword evidence="5 8" id="KW-0648">Protein biosynthesis</keyword>
<dbReference type="Proteomes" id="UP000002574">
    <property type="component" value="Chromosome"/>
</dbReference>
<dbReference type="NCBIfam" id="TIGR00211">
    <property type="entry name" value="glyS"/>
    <property type="match status" value="1"/>
</dbReference>
<evidence type="ECO:0000256" key="4">
    <source>
        <dbReference type="ARBA" id="ARBA00022840"/>
    </source>
</evidence>
<gene>
    <name evidence="8 9" type="primary">glyS</name>
    <name evidence="9" type="ordered locus">HTH_1643</name>
</gene>
<comment type="subunit">
    <text evidence="8">Tetramer of two alpha and two beta subunits.</text>
</comment>
<dbReference type="KEGG" id="hte:Hydth_1629"/>
<dbReference type="GO" id="GO:0004820">
    <property type="term" value="F:glycine-tRNA ligase activity"/>
    <property type="evidence" value="ECO:0007669"/>
    <property type="project" value="UniProtKB-UniRule"/>
</dbReference>
<dbReference type="GO" id="GO:0006426">
    <property type="term" value="P:glycyl-tRNA aminoacylation"/>
    <property type="evidence" value="ECO:0007669"/>
    <property type="project" value="UniProtKB-UniRule"/>
</dbReference>
<keyword evidence="6 8" id="KW-0030">Aminoacyl-tRNA synthetase</keyword>
<dbReference type="GO" id="GO:0005829">
    <property type="term" value="C:cytosol"/>
    <property type="evidence" value="ECO:0007669"/>
    <property type="project" value="TreeGrafter"/>
</dbReference>
<dbReference type="InterPro" id="IPR015944">
    <property type="entry name" value="Gly-tRNA-synth_bsu"/>
</dbReference>
<dbReference type="EC" id="6.1.1.14" evidence="8"/>
<organism evidence="9 10">
    <name type="scientific">Hydrogenobacter thermophilus (strain DSM 6534 / IAM 12695 / TK-6)</name>
    <dbReference type="NCBI Taxonomy" id="608538"/>
    <lineage>
        <taxon>Bacteria</taxon>
        <taxon>Pseudomonadati</taxon>
        <taxon>Aquificota</taxon>
        <taxon>Aquificia</taxon>
        <taxon>Aquificales</taxon>
        <taxon>Aquificaceae</taxon>
        <taxon>Hydrogenobacter</taxon>
    </lineage>
</organism>
<dbReference type="SUPFAM" id="SSF109604">
    <property type="entry name" value="HD-domain/PDEase-like"/>
    <property type="match status" value="1"/>
</dbReference>
<dbReference type="OrthoDB" id="9775440at2"/>
<evidence type="ECO:0000256" key="1">
    <source>
        <dbReference type="ARBA" id="ARBA00008226"/>
    </source>
</evidence>
<dbReference type="PATRIC" id="fig|608538.5.peg.1662"/>
<dbReference type="InterPro" id="IPR006194">
    <property type="entry name" value="Gly-tRNA-synth_heterodimer"/>
</dbReference>
<dbReference type="AlphaFoldDB" id="D3DJT8"/>
<dbReference type="RefSeq" id="WP_012964270.1">
    <property type="nucleotide sequence ID" value="NC_013799.1"/>
</dbReference>
<evidence type="ECO:0000313" key="9">
    <source>
        <dbReference type="EMBL" id="BAI70090.1"/>
    </source>
</evidence>
<protein>
    <recommendedName>
        <fullName evidence="8">Glycine--tRNA ligase beta subunit</fullName>
        <ecNumber evidence="8">6.1.1.14</ecNumber>
    </recommendedName>
    <alternativeName>
        <fullName evidence="8">Glycyl-tRNA synthetase beta subunit</fullName>
        <shortName evidence="8">GlyRS</shortName>
    </alternativeName>
</protein>
<dbReference type="STRING" id="608538.HTH_1643"/>
<evidence type="ECO:0000256" key="3">
    <source>
        <dbReference type="ARBA" id="ARBA00022741"/>
    </source>
</evidence>
<proteinExistence type="inferred from homology"/>
<dbReference type="eggNOG" id="COG0751">
    <property type="taxonomic scope" value="Bacteria"/>
</dbReference>
<accession>D3DJT8</accession>
<evidence type="ECO:0000256" key="5">
    <source>
        <dbReference type="ARBA" id="ARBA00022917"/>
    </source>
</evidence>
<evidence type="ECO:0000256" key="8">
    <source>
        <dbReference type="HAMAP-Rule" id="MF_00255"/>
    </source>
</evidence>
<comment type="subcellular location">
    <subcellularLocation>
        <location evidence="8">Cytoplasm</location>
    </subcellularLocation>
</comment>
<keyword evidence="4 8" id="KW-0067">ATP-binding</keyword>
<dbReference type="PRINTS" id="PR01045">
    <property type="entry name" value="TRNASYNTHGB"/>
</dbReference>
<dbReference type="KEGG" id="hth:HTH_1643"/>
<sequence length="657" mass="75676">MDLLIEIGTEELPAKVINHILEYLKESFGEVLGRKDAKLYGTPRRLALYYRDFENASILQEEVVVGPPVSVAYDSEGKPTRALLGFLQRVSASSEDVMRIRKGDAEYIAIRKVYEGKKPLDALAERFEDILLSAPLPKRMRWDKSGLSFLRPIRWICALYGGEVVPLSFGSVKASRKTKGHRFLSQGWIELKDASEYEEKLKENYVIPDFKERLGMILAFLKEESYSLGGYPEYPEGLDQEVANLVEFPFAVVGELEEKYLELPERVIVTVLAHHQRFFCIKKEGRLLPNFIGISGNLPKDSLIVMGYQKVIRARLEDALFFYREDLKVKLEHLVDKLSQVVFHPKAGNMLEKTQRLVYLSEEIGRHLMLNEETIAKIKRASYLSKADLLTNMVKEFDELQGYMGYIYATLQGEDKDVSYAIYEHYLPMPESTVGKVLSLADKIDSIVMFIKAGEIPSGSSDPYGLRRHAYGIFAIMEDALWDIDLRKLIEKFYGGTNPQLEAFLRGRLEAYLEVYGYDVVRAVLEVHDPLKPLSCIKMVKRIASLKEEQKFKDVVSAYRRVVRILPKEWEDSMVEEEVLKEKEEINLWEKVKELNFKAQDVLDLQPLKESVDAFFDAVLVMDKDERIKRNRLALLCNVKQLFNKFADFSMLVYEEV</sequence>